<dbReference type="GO" id="GO:0005829">
    <property type="term" value="C:cytosol"/>
    <property type="evidence" value="ECO:0007669"/>
    <property type="project" value="Ensembl"/>
</dbReference>
<evidence type="ECO:0000256" key="1">
    <source>
        <dbReference type="ARBA" id="ARBA00006141"/>
    </source>
</evidence>
<dbReference type="GO" id="GO:0038202">
    <property type="term" value="P:TORC1 signaling"/>
    <property type="evidence" value="ECO:0007669"/>
    <property type="project" value="Ensembl"/>
</dbReference>
<dbReference type="GO" id="GO:0045824">
    <property type="term" value="P:negative regulation of innate immune response"/>
    <property type="evidence" value="ECO:0007669"/>
    <property type="project" value="Ensembl"/>
</dbReference>
<protein>
    <submittedName>
        <fullName evidence="4">Tyrosine 3-monooxygenase/tryptophan 5-monooxygenase activation protein zeta</fullName>
    </submittedName>
</protein>
<dbReference type="SUPFAM" id="SSF48445">
    <property type="entry name" value="14-3-3 protein"/>
    <property type="match status" value="1"/>
</dbReference>
<dbReference type="Ensembl" id="ENSCJPT00005001423.1">
    <property type="protein sequence ID" value="ENSCJPP00005000812.1"/>
    <property type="gene ID" value="ENSCJPG00005000868.1"/>
</dbReference>
<feature type="coiled-coil region" evidence="2">
    <location>
        <begin position="119"/>
        <end position="146"/>
    </location>
</feature>
<name>A0A8C2SPW6_COTJA</name>
<dbReference type="GO" id="GO:0035148">
    <property type="term" value="P:tube formation"/>
    <property type="evidence" value="ECO:0007669"/>
    <property type="project" value="Ensembl"/>
</dbReference>
<dbReference type="PROSITE" id="PS00796">
    <property type="entry name" value="1433_1"/>
    <property type="match status" value="1"/>
</dbReference>
<dbReference type="InterPro" id="IPR036815">
    <property type="entry name" value="14-3-3_dom_sf"/>
</dbReference>
<evidence type="ECO:0000256" key="2">
    <source>
        <dbReference type="SAM" id="Coils"/>
    </source>
</evidence>
<dbReference type="AlphaFoldDB" id="A0A8C2SPW6"/>
<dbReference type="GO" id="GO:1905671">
    <property type="term" value="P:regulation of lysosome organization"/>
    <property type="evidence" value="ECO:0007669"/>
    <property type="project" value="Ensembl"/>
</dbReference>
<reference evidence="4" key="1">
    <citation type="submission" date="2015-11" db="EMBL/GenBank/DDBJ databases">
        <authorList>
            <consortium name="International Coturnix japonica Genome Analysis Consortium"/>
            <person name="Warren W."/>
            <person name="Burt D.W."/>
            <person name="Antin P.B."/>
            <person name="Lanford R."/>
            <person name="Gros J."/>
            <person name="Wilson R.K."/>
        </authorList>
    </citation>
    <scope>NUCLEOTIDE SEQUENCE [LARGE SCALE GENOMIC DNA]</scope>
</reference>
<dbReference type="GO" id="GO:0006605">
    <property type="term" value="P:protein targeting"/>
    <property type="evidence" value="ECO:0007669"/>
    <property type="project" value="Ensembl"/>
</dbReference>
<evidence type="ECO:0000313" key="4">
    <source>
        <dbReference type="Ensembl" id="ENSCJPP00005000812.1"/>
    </source>
</evidence>
<dbReference type="GO" id="GO:0008039">
    <property type="term" value="P:synaptic target recognition"/>
    <property type="evidence" value="ECO:0007669"/>
    <property type="project" value="Ensembl"/>
</dbReference>
<dbReference type="GO" id="GO:0003016">
    <property type="term" value="P:respiratory system process"/>
    <property type="evidence" value="ECO:0007669"/>
    <property type="project" value="Ensembl"/>
</dbReference>
<dbReference type="Pfam" id="PF00244">
    <property type="entry name" value="14-3-3"/>
    <property type="match status" value="1"/>
</dbReference>
<dbReference type="GO" id="GO:0090168">
    <property type="term" value="P:Golgi reassembly"/>
    <property type="evidence" value="ECO:0007669"/>
    <property type="project" value="Ensembl"/>
</dbReference>
<evidence type="ECO:0000313" key="5">
    <source>
        <dbReference type="Proteomes" id="UP000694412"/>
    </source>
</evidence>
<dbReference type="PANTHER" id="PTHR18860">
    <property type="entry name" value="14-3-3 PROTEIN"/>
    <property type="match status" value="1"/>
</dbReference>
<reference evidence="4" key="3">
    <citation type="submission" date="2025-09" db="UniProtKB">
        <authorList>
            <consortium name="Ensembl"/>
        </authorList>
    </citation>
    <scope>IDENTIFICATION</scope>
</reference>
<gene>
    <name evidence="4" type="primary">YWHAZ</name>
</gene>
<dbReference type="GO" id="GO:0051683">
    <property type="term" value="P:establishment of Golgi localization"/>
    <property type="evidence" value="ECO:0007669"/>
    <property type="project" value="Ensembl"/>
</dbReference>
<dbReference type="InterPro" id="IPR023410">
    <property type="entry name" value="14-3-3_domain"/>
</dbReference>
<dbReference type="InterPro" id="IPR000308">
    <property type="entry name" value="14-3-3"/>
</dbReference>
<dbReference type="GO" id="GO:0140367">
    <property type="term" value="P:antibacterial innate immune response"/>
    <property type="evidence" value="ECO:0007669"/>
    <property type="project" value="Ensembl"/>
</dbReference>
<dbReference type="GO" id="GO:0140311">
    <property type="term" value="F:protein sequestering activity"/>
    <property type="evidence" value="ECO:0007669"/>
    <property type="project" value="Ensembl"/>
</dbReference>
<dbReference type="GO" id="GO:0050815">
    <property type="term" value="F:phosphoserine residue binding"/>
    <property type="evidence" value="ECO:0007669"/>
    <property type="project" value="Ensembl"/>
</dbReference>
<dbReference type="GO" id="GO:0070371">
    <property type="term" value="P:ERK1 and ERK2 cascade"/>
    <property type="evidence" value="ECO:0007669"/>
    <property type="project" value="Ensembl"/>
</dbReference>
<dbReference type="GO" id="GO:0043067">
    <property type="term" value="P:regulation of programmed cell death"/>
    <property type="evidence" value="ECO:0007669"/>
    <property type="project" value="Ensembl"/>
</dbReference>
<dbReference type="GO" id="GO:0098978">
    <property type="term" value="C:glutamatergic synapse"/>
    <property type="evidence" value="ECO:0007669"/>
    <property type="project" value="Ensembl"/>
</dbReference>
<dbReference type="GO" id="GO:0042802">
    <property type="term" value="F:identical protein binding"/>
    <property type="evidence" value="ECO:0007669"/>
    <property type="project" value="Ensembl"/>
</dbReference>
<feature type="domain" description="14-3-3" evidence="3">
    <location>
        <begin position="57"/>
        <end position="258"/>
    </location>
</feature>
<evidence type="ECO:0000259" key="3">
    <source>
        <dbReference type="SMART" id="SM00101"/>
    </source>
</evidence>
<dbReference type="SMART" id="SM00101">
    <property type="entry name" value="14_3_3"/>
    <property type="match status" value="1"/>
</dbReference>
<dbReference type="GO" id="GO:0030324">
    <property type="term" value="P:lung development"/>
    <property type="evidence" value="ECO:0007669"/>
    <property type="project" value="Ensembl"/>
</dbReference>
<reference evidence="4" key="2">
    <citation type="submission" date="2025-08" db="UniProtKB">
        <authorList>
            <consortium name="Ensembl"/>
        </authorList>
    </citation>
    <scope>IDENTIFICATION</scope>
</reference>
<dbReference type="GeneTree" id="ENSGT01090000260040"/>
<dbReference type="GO" id="GO:0140297">
    <property type="term" value="F:DNA-binding transcription factor binding"/>
    <property type="evidence" value="ECO:0007669"/>
    <property type="project" value="Ensembl"/>
</dbReference>
<dbReference type="InterPro" id="IPR023409">
    <property type="entry name" value="14-3-3_CS"/>
</dbReference>
<sequence>MFECLCALHSRFQLYFLIPGYLKDGCSACEVETSLSLTVVLITPRYFFLFRNLSMDKNELVQKAKLAEQAERYDDMASCMKSVTEQGAELSNEERNLLSVAYKNVVGARRSSWRVVSSIEQKTEGAEKKQQMAREYREKIETELRDICNDVLSLLEKFLIPNASQAESKVFYLKMKGDYYRYLAEVAAGDDKKAQQLPVGSDLPDEETIWKAHLVLSCYGSSSLSSWRFFFFMLSVMPNLEKEQLIMTVANNVHLVKQIFFFSECLYKALSYRNWVFASVNWLIMLTRVFLWQSGGQEC</sequence>
<proteinExistence type="inferred from homology"/>
<dbReference type="Proteomes" id="UP000694412">
    <property type="component" value="Chromosome 2"/>
</dbReference>
<dbReference type="GO" id="GO:0000122">
    <property type="term" value="P:negative regulation of transcription by RNA polymerase II"/>
    <property type="evidence" value="ECO:0007669"/>
    <property type="project" value="Ensembl"/>
</dbReference>
<dbReference type="GO" id="GO:0070372">
    <property type="term" value="P:regulation of ERK1 and ERK2 cascade"/>
    <property type="evidence" value="ECO:0007669"/>
    <property type="project" value="Ensembl"/>
</dbReference>
<keyword evidence="2" id="KW-0175">Coiled coil</keyword>
<dbReference type="GO" id="GO:0007040">
    <property type="term" value="P:lysosome organization"/>
    <property type="evidence" value="ECO:0007669"/>
    <property type="project" value="Ensembl"/>
</dbReference>
<dbReference type="PRINTS" id="PR00305">
    <property type="entry name" value="1433ZETA"/>
</dbReference>
<dbReference type="GO" id="GO:1900181">
    <property type="term" value="P:negative regulation of protein localization to nucleus"/>
    <property type="evidence" value="ECO:0007669"/>
    <property type="project" value="Ensembl"/>
</dbReference>
<dbReference type="GO" id="GO:0031625">
    <property type="term" value="F:ubiquitin protein ligase binding"/>
    <property type="evidence" value="ECO:0007669"/>
    <property type="project" value="Ensembl"/>
</dbReference>
<dbReference type="GO" id="GO:0042149">
    <property type="term" value="P:cellular response to glucose starvation"/>
    <property type="evidence" value="ECO:0007669"/>
    <property type="project" value="Ensembl"/>
</dbReference>
<comment type="similarity">
    <text evidence="1">Belongs to the 14-3-3 family.</text>
</comment>
<dbReference type="GO" id="GO:0005634">
    <property type="term" value="C:nucleus"/>
    <property type="evidence" value="ECO:0007669"/>
    <property type="project" value="Ensembl"/>
</dbReference>
<dbReference type="GO" id="GO:0090128">
    <property type="term" value="P:regulation of synapse maturation"/>
    <property type="evidence" value="ECO:0007669"/>
    <property type="project" value="Ensembl"/>
</dbReference>
<dbReference type="Gene3D" id="1.20.190.20">
    <property type="entry name" value="14-3-3 domain"/>
    <property type="match status" value="1"/>
</dbReference>
<keyword evidence="5" id="KW-1185">Reference proteome</keyword>
<dbReference type="GO" id="GO:0044325">
    <property type="term" value="F:transmembrane transporter binding"/>
    <property type="evidence" value="ECO:0007669"/>
    <property type="project" value="Ensembl"/>
</dbReference>
<dbReference type="GO" id="GO:0001525">
    <property type="term" value="P:angiogenesis"/>
    <property type="evidence" value="ECO:0007669"/>
    <property type="project" value="Ensembl"/>
</dbReference>
<organism evidence="4 5">
    <name type="scientific">Coturnix japonica</name>
    <name type="common">Japanese quail</name>
    <name type="synonym">Coturnix coturnix japonica</name>
    <dbReference type="NCBI Taxonomy" id="93934"/>
    <lineage>
        <taxon>Eukaryota</taxon>
        <taxon>Metazoa</taxon>
        <taxon>Chordata</taxon>
        <taxon>Craniata</taxon>
        <taxon>Vertebrata</taxon>
        <taxon>Euteleostomi</taxon>
        <taxon>Archelosauria</taxon>
        <taxon>Archosauria</taxon>
        <taxon>Dinosauria</taxon>
        <taxon>Saurischia</taxon>
        <taxon>Theropoda</taxon>
        <taxon>Coelurosauria</taxon>
        <taxon>Aves</taxon>
        <taxon>Neognathae</taxon>
        <taxon>Galloanserae</taxon>
        <taxon>Galliformes</taxon>
        <taxon>Phasianidae</taxon>
        <taxon>Perdicinae</taxon>
        <taxon>Coturnix</taxon>
    </lineage>
</organism>
<dbReference type="GO" id="GO:0019904">
    <property type="term" value="F:protein domain specific binding"/>
    <property type="evidence" value="ECO:0007669"/>
    <property type="project" value="Ensembl"/>
</dbReference>
<dbReference type="GO" id="GO:0019903">
    <property type="term" value="F:protein phosphatase binding"/>
    <property type="evidence" value="ECO:0007669"/>
    <property type="project" value="Ensembl"/>
</dbReference>
<dbReference type="GO" id="GO:1904262">
    <property type="term" value="P:negative regulation of TORC1 signaling"/>
    <property type="evidence" value="ECO:0007669"/>
    <property type="project" value="Ensembl"/>
</dbReference>
<accession>A0A8C2SPW6</accession>
<dbReference type="GO" id="GO:0019901">
    <property type="term" value="F:protein kinase binding"/>
    <property type="evidence" value="ECO:0007669"/>
    <property type="project" value="Ensembl"/>
</dbReference>